<organism evidence="1">
    <name type="scientific">marine sediment metagenome</name>
    <dbReference type="NCBI Taxonomy" id="412755"/>
    <lineage>
        <taxon>unclassified sequences</taxon>
        <taxon>metagenomes</taxon>
        <taxon>ecological metagenomes</taxon>
    </lineage>
</organism>
<dbReference type="Gene3D" id="3.40.720.10">
    <property type="entry name" value="Alkaline Phosphatase, subunit A"/>
    <property type="match status" value="1"/>
</dbReference>
<sequence length="96" mass="11144">HPFSNPMDITREVDGQERVVLGGSDTTINTDEWSLIYSVDKGESWLYHLASDPKQEKNVINEHPDVAREIHQLLVKFMRENNLAPHLLEPRLELRL</sequence>
<proteinExistence type="predicted"/>
<evidence type="ECO:0000313" key="1">
    <source>
        <dbReference type="EMBL" id="GAI45557.1"/>
    </source>
</evidence>
<reference evidence="1" key="1">
    <citation type="journal article" date="2014" name="Front. Microbiol.">
        <title>High frequency of phylogenetically diverse reductive dehalogenase-homologous genes in deep subseafloor sedimentary metagenomes.</title>
        <authorList>
            <person name="Kawai M."/>
            <person name="Futagami T."/>
            <person name="Toyoda A."/>
            <person name="Takaki Y."/>
            <person name="Nishi S."/>
            <person name="Hori S."/>
            <person name="Arai W."/>
            <person name="Tsubouchi T."/>
            <person name="Morono Y."/>
            <person name="Uchiyama I."/>
            <person name="Ito T."/>
            <person name="Fujiyama A."/>
            <person name="Inagaki F."/>
            <person name="Takami H."/>
        </authorList>
    </citation>
    <scope>NUCLEOTIDE SEQUENCE</scope>
    <source>
        <strain evidence="1">Expedition CK06-06</strain>
    </source>
</reference>
<dbReference type="InterPro" id="IPR017850">
    <property type="entry name" value="Alkaline_phosphatase_core_sf"/>
</dbReference>
<protein>
    <recommendedName>
        <fullName evidence="2">N-sulphoglucosamine sulphohydrolase C-terminal domain-containing protein</fullName>
    </recommendedName>
</protein>
<feature type="non-terminal residue" evidence="1">
    <location>
        <position position="1"/>
    </location>
</feature>
<dbReference type="AlphaFoldDB" id="X1NNH7"/>
<dbReference type="EMBL" id="BARV01026903">
    <property type="protein sequence ID" value="GAI45557.1"/>
    <property type="molecule type" value="Genomic_DNA"/>
</dbReference>
<evidence type="ECO:0008006" key="2">
    <source>
        <dbReference type="Google" id="ProtNLM"/>
    </source>
</evidence>
<comment type="caution">
    <text evidence="1">The sequence shown here is derived from an EMBL/GenBank/DDBJ whole genome shotgun (WGS) entry which is preliminary data.</text>
</comment>
<accession>X1NNH7</accession>
<gene>
    <name evidence="1" type="ORF">S06H3_43376</name>
</gene>
<dbReference type="SUPFAM" id="SSF53649">
    <property type="entry name" value="Alkaline phosphatase-like"/>
    <property type="match status" value="1"/>
</dbReference>
<name>X1NNH7_9ZZZZ</name>